<dbReference type="OrthoDB" id="7003228at2"/>
<gene>
    <name evidence="2" type="ORF">SAMN05421553_1470</name>
</gene>
<dbReference type="AlphaFoldDB" id="A0A1H4VHW5"/>
<protein>
    <recommendedName>
        <fullName evidence="4">DUF3617 domain-containing protein</fullName>
    </recommendedName>
</protein>
<sequence length="171" mass="19043">MRRALRNPMLLSLCMLPALASAVDIQPGLWEISSHTMQVGSQAVPGMEQMFEQMKNLPPEQRQMMEQMMAQQGVQLGDKGVRICMSEAQIKAQQIPMQDPDSGCNNEVTERSAELWKFRFNCPNGQGEGETRFVSDKEFTSTVNGTFDGQSSSMQSHARWVAADCGALQRP</sequence>
<reference evidence="3" key="1">
    <citation type="submission" date="2016-10" db="EMBL/GenBank/DDBJ databases">
        <authorList>
            <person name="Varghese N."/>
            <person name="Submissions S."/>
        </authorList>
    </citation>
    <scope>NUCLEOTIDE SEQUENCE [LARGE SCALE GENOMIC DNA]</scope>
    <source>
        <strain evidence="3">DSM 12111</strain>
    </source>
</reference>
<accession>A0A1H4VHW5</accession>
<evidence type="ECO:0000313" key="3">
    <source>
        <dbReference type="Proteomes" id="UP000242849"/>
    </source>
</evidence>
<evidence type="ECO:0008006" key="4">
    <source>
        <dbReference type="Google" id="ProtNLM"/>
    </source>
</evidence>
<feature type="signal peptide" evidence="1">
    <location>
        <begin position="1"/>
        <end position="20"/>
    </location>
</feature>
<dbReference type="InterPro" id="IPR022061">
    <property type="entry name" value="DUF3617"/>
</dbReference>
<dbReference type="Pfam" id="PF12276">
    <property type="entry name" value="DUF3617"/>
    <property type="match status" value="1"/>
</dbReference>
<feature type="chain" id="PRO_5017464563" description="DUF3617 domain-containing protein" evidence="1">
    <location>
        <begin position="21"/>
        <end position="171"/>
    </location>
</feature>
<organism evidence="2 3">
    <name type="scientific">Pseudomonas anguilliseptica</name>
    <dbReference type="NCBI Taxonomy" id="53406"/>
    <lineage>
        <taxon>Bacteria</taxon>
        <taxon>Pseudomonadati</taxon>
        <taxon>Pseudomonadota</taxon>
        <taxon>Gammaproteobacteria</taxon>
        <taxon>Pseudomonadales</taxon>
        <taxon>Pseudomonadaceae</taxon>
        <taxon>Pseudomonas</taxon>
    </lineage>
</organism>
<keyword evidence="3" id="KW-1185">Reference proteome</keyword>
<evidence type="ECO:0000313" key="2">
    <source>
        <dbReference type="EMBL" id="SEC79954.1"/>
    </source>
</evidence>
<dbReference type="RefSeq" id="WP_090378543.1">
    <property type="nucleotide sequence ID" value="NZ_CP156749.1"/>
</dbReference>
<keyword evidence="1" id="KW-0732">Signal</keyword>
<dbReference type="EMBL" id="FNSC01000001">
    <property type="protein sequence ID" value="SEC79954.1"/>
    <property type="molecule type" value="Genomic_DNA"/>
</dbReference>
<dbReference type="STRING" id="53406.SAMN05421553_1470"/>
<proteinExistence type="predicted"/>
<evidence type="ECO:0000256" key="1">
    <source>
        <dbReference type="SAM" id="SignalP"/>
    </source>
</evidence>
<name>A0A1H4VHW5_PSEAG</name>
<dbReference type="Proteomes" id="UP000242849">
    <property type="component" value="Unassembled WGS sequence"/>
</dbReference>